<keyword evidence="4" id="KW-1185">Reference proteome</keyword>
<dbReference type="CDD" id="cd00531">
    <property type="entry name" value="NTF2_like"/>
    <property type="match status" value="1"/>
</dbReference>
<feature type="domain" description="SnoaL-like" evidence="2">
    <location>
        <begin position="80"/>
        <end position="180"/>
    </location>
</feature>
<reference evidence="3 4" key="1">
    <citation type="submission" date="2020-08" db="EMBL/GenBank/DDBJ databases">
        <title>Plant Genome Project.</title>
        <authorList>
            <person name="Zhang R.-G."/>
        </authorList>
    </citation>
    <scope>NUCLEOTIDE SEQUENCE [LARGE SCALE GENOMIC DNA]</scope>
    <source>
        <tissue evidence="3">Rhizome</tissue>
    </source>
</reference>
<dbReference type="Proteomes" id="UP000734854">
    <property type="component" value="Unassembled WGS sequence"/>
</dbReference>
<dbReference type="InterPro" id="IPR037401">
    <property type="entry name" value="SnoaL-like"/>
</dbReference>
<organism evidence="3 4">
    <name type="scientific">Zingiber officinale</name>
    <name type="common">Ginger</name>
    <name type="synonym">Amomum zingiber</name>
    <dbReference type="NCBI Taxonomy" id="94328"/>
    <lineage>
        <taxon>Eukaryota</taxon>
        <taxon>Viridiplantae</taxon>
        <taxon>Streptophyta</taxon>
        <taxon>Embryophyta</taxon>
        <taxon>Tracheophyta</taxon>
        <taxon>Spermatophyta</taxon>
        <taxon>Magnoliopsida</taxon>
        <taxon>Liliopsida</taxon>
        <taxon>Zingiberales</taxon>
        <taxon>Zingiberaceae</taxon>
        <taxon>Zingiber</taxon>
    </lineage>
</organism>
<feature type="region of interest" description="Disordered" evidence="1">
    <location>
        <begin position="257"/>
        <end position="294"/>
    </location>
</feature>
<dbReference type="PANTHER" id="PTHR33698:SF3">
    <property type="entry name" value="OS09G0266000 PROTEIN"/>
    <property type="match status" value="1"/>
</dbReference>
<dbReference type="PANTHER" id="PTHR33698">
    <property type="entry name" value="NUCLEAR TRANSPORT FACTOR 2 (NTF2)-LIKE PROTEIN"/>
    <property type="match status" value="1"/>
</dbReference>
<evidence type="ECO:0000259" key="2">
    <source>
        <dbReference type="Pfam" id="PF12680"/>
    </source>
</evidence>
<evidence type="ECO:0000256" key="1">
    <source>
        <dbReference type="SAM" id="MobiDB-lite"/>
    </source>
</evidence>
<feature type="compositionally biased region" description="Pro residues" evidence="1">
    <location>
        <begin position="220"/>
        <end position="230"/>
    </location>
</feature>
<feature type="compositionally biased region" description="Polar residues" evidence="1">
    <location>
        <begin position="446"/>
        <end position="458"/>
    </location>
</feature>
<dbReference type="Pfam" id="PF12680">
    <property type="entry name" value="SnoaL_2"/>
    <property type="match status" value="1"/>
</dbReference>
<dbReference type="SUPFAM" id="SSF54427">
    <property type="entry name" value="NTF2-like"/>
    <property type="match status" value="1"/>
</dbReference>
<feature type="region of interest" description="Disordered" evidence="1">
    <location>
        <begin position="196"/>
        <end position="236"/>
    </location>
</feature>
<dbReference type="Gene3D" id="3.10.450.50">
    <property type="match status" value="1"/>
</dbReference>
<dbReference type="InterPro" id="IPR032710">
    <property type="entry name" value="NTF2-like_dom_sf"/>
</dbReference>
<dbReference type="EMBL" id="JACMSC010000018">
    <property type="protein sequence ID" value="KAG6477007.1"/>
    <property type="molecule type" value="Genomic_DNA"/>
</dbReference>
<evidence type="ECO:0000313" key="4">
    <source>
        <dbReference type="Proteomes" id="UP000734854"/>
    </source>
</evidence>
<protein>
    <recommendedName>
        <fullName evidence="2">SnoaL-like domain-containing protein</fullName>
    </recommendedName>
</protein>
<feature type="region of interest" description="Disordered" evidence="1">
    <location>
        <begin position="396"/>
        <end position="458"/>
    </location>
</feature>
<dbReference type="AlphaFoldDB" id="A0A8J5EYA8"/>
<proteinExistence type="predicted"/>
<gene>
    <name evidence="3" type="ORF">ZIOFF_066257</name>
</gene>
<comment type="caution">
    <text evidence="3">The sequence shown here is derived from an EMBL/GenBank/DDBJ whole genome shotgun (WGS) entry which is preliminary data.</text>
</comment>
<evidence type="ECO:0000313" key="3">
    <source>
        <dbReference type="EMBL" id="KAG6477007.1"/>
    </source>
</evidence>
<accession>A0A8J5EYA8</accession>
<name>A0A8J5EYA8_ZINOF</name>
<sequence>MPESVTALHLGFHGTPTLARALGAGRSMSFPSPSASVCSLYRSSLNTSSVSTRPPIVCASSEVKTAIVHPLGIMTAADVVKDFYGGINCRDFLAVESLIAEDCVYEDLVFAQPFVGRKAILEFFKKFTKTTSTDLQFVIDDISKEDSLAVGVTWHLEWRRKPFPFSKGCSFYRFEVREGKRQIVYGRDCVEPAVKPGDLALPSPPSLSANWRADSSSSPHAPPPKNPPPALFSIEPRPLDTTSGDLFLSRPPATQSLALLTQTPRHRRLSTPASIRMPTPSPPHASTRDEPQLSVPSLPCTRAAQATTSPLCPSTDRPIHCHLRPRRGLATFATGNGMARLCGTFYAFAPFPLGQLARRLLLESSRAATQKSTTGPLLYRATAAGHHIRRSLPLATSRNPVAGPPHANAKTPSALHSREHPDADALSSSCQHPRRAPAVGPLPSLHASSTGDDLSSLP</sequence>